<organism evidence="1 2">
    <name type="scientific">Tribolium castaneum</name>
    <name type="common">Red flour beetle</name>
    <dbReference type="NCBI Taxonomy" id="7070"/>
    <lineage>
        <taxon>Eukaryota</taxon>
        <taxon>Metazoa</taxon>
        <taxon>Ecdysozoa</taxon>
        <taxon>Arthropoda</taxon>
        <taxon>Hexapoda</taxon>
        <taxon>Insecta</taxon>
        <taxon>Pterygota</taxon>
        <taxon>Neoptera</taxon>
        <taxon>Endopterygota</taxon>
        <taxon>Coleoptera</taxon>
        <taxon>Polyphaga</taxon>
        <taxon>Cucujiformia</taxon>
        <taxon>Tenebrionidae</taxon>
        <taxon>Tenebrionidae incertae sedis</taxon>
        <taxon>Tribolium</taxon>
    </lineage>
</organism>
<dbReference type="AlphaFoldDB" id="A0A139WMD7"/>
<evidence type="ECO:0000313" key="2">
    <source>
        <dbReference type="Proteomes" id="UP000007266"/>
    </source>
</evidence>
<accession>A0A139WMD7</accession>
<reference evidence="1 2" key="2">
    <citation type="journal article" date="2010" name="Nucleic Acids Res.">
        <title>BeetleBase in 2010: revisions to provide comprehensive genomic information for Tribolium castaneum.</title>
        <authorList>
            <person name="Kim H.S."/>
            <person name="Murphy T."/>
            <person name="Xia J."/>
            <person name="Caragea D."/>
            <person name="Park Y."/>
            <person name="Beeman R.W."/>
            <person name="Lorenzen M.D."/>
            <person name="Butcher S."/>
            <person name="Manak J.R."/>
            <person name="Brown S.J."/>
        </authorList>
    </citation>
    <scope>GENOME REANNOTATION</scope>
    <source>
        <strain evidence="1 2">Georgia GA2</strain>
    </source>
</reference>
<dbReference type="EMBL" id="KQ971316">
    <property type="protein sequence ID" value="KYB28997.1"/>
    <property type="molecule type" value="Genomic_DNA"/>
</dbReference>
<proteinExistence type="predicted"/>
<protein>
    <submittedName>
        <fullName evidence="1">Uncharacterized protein</fullName>
    </submittedName>
</protein>
<sequence>MDIKTFFMDSANRKAFLDFFENTTQHKTIQDLIHNLESVENLKGPERQSRMDNLFQRLGEYYVEYQAKKTDVTTNTTQEGVAQKNCTTL</sequence>
<keyword evidence="2" id="KW-1185">Reference proteome</keyword>
<gene>
    <name evidence="1" type="primary">AUGUSTUS-3.0.2_32259</name>
    <name evidence="1" type="ORF">TcasGA2_TC032259</name>
</gene>
<evidence type="ECO:0000313" key="1">
    <source>
        <dbReference type="EMBL" id="KYB28997.1"/>
    </source>
</evidence>
<name>A0A139WMD7_TRICA</name>
<dbReference type="Proteomes" id="UP000007266">
    <property type="component" value="Linkage group 2"/>
</dbReference>
<reference evidence="1 2" key="1">
    <citation type="journal article" date="2008" name="Nature">
        <title>The genome of the model beetle and pest Tribolium castaneum.</title>
        <authorList>
            <consortium name="Tribolium Genome Sequencing Consortium"/>
            <person name="Richards S."/>
            <person name="Gibbs R.A."/>
            <person name="Weinstock G.M."/>
            <person name="Brown S.J."/>
            <person name="Denell R."/>
            <person name="Beeman R.W."/>
            <person name="Gibbs R."/>
            <person name="Beeman R.W."/>
            <person name="Brown S.J."/>
            <person name="Bucher G."/>
            <person name="Friedrich M."/>
            <person name="Grimmelikhuijzen C.J."/>
            <person name="Klingler M."/>
            <person name="Lorenzen M."/>
            <person name="Richards S."/>
            <person name="Roth S."/>
            <person name="Schroder R."/>
            <person name="Tautz D."/>
            <person name="Zdobnov E.M."/>
            <person name="Muzny D."/>
            <person name="Gibbs R.A."/>
            <person name="Weinstock G.M."/>
            <person name="Attaway T."/>
            <person name="Bell S."/>
            <person name="Buhay C.J."/>
            <person name="Chandrabose M.N."/>
            <person name="Chavez D."/>
            <person name="Clerk-Blankenburg K.P."/>
            <person name="Cree A."/>
            <person name="Dao M."/>
            <person name="Davis C."/>
            <person name="Chacko J."/>
            <person name="Dinh H."/>
            <person name="Dugan-Rocha S."/>
            <person name="Fowler G."/>
            <person name="Garner T.T."/>
            <person name="Garnes J."/>
            <person name="Gnirke A."/>
            <person name="Hawes A."/>
            <person name="Hernandez J."/>
            <person name="Hines S."/>
            <person name="Holder M."/>
            <person name="Hume J."/>
            <person name="Jhangiani S.N."/>
            <person name="Joshi V."/>
            <person name="Khan Z.M."/>
            <person name="Jackson L."/>
            <person name="Kovar C."/>
            <person name="Kowis A."/>
            <person name="Lee S."/>
            <person name="Lewis L.R."/>
            <person name="Margolis J."/>
            <person name="Morgan M."/>
            <person name="Nazareth L.V."/>
            <person name="Nguyen N."/>
            <person name="Okwuonu G."/>
            <person name="Parker D."/>
            <person name="Richards S."/>
            <person name="Ruiz S.J."/>
            <person name="Santibanez J."/>
            <person name="Savard J."/>
            <person name="Scherer S.E."/>
            <person name="Schneider B."/>
            <person name="Sodergren E."/>
            <person name="Tautz D."/>
            <person name="Vattahil S."/>
            <person name="Villasana D."/>
            <person name="White C.S."/>
            <person name="Wright R."/>
            <person name="Park Y."/>
            <person name="Beeman R.W."/>
            <person name="Lord J."/>
            <person name="Oppert B."/>
            <person name="Lorenzen M."/>
            <person name="Brown S."/>
            <person name="Wang L."/>
            <person name="Savard J."/>
            <person name="Tautz D."/>
            <person name="Richards S."/>
            <person name="Weinstock G."/>
            <person name="Gibbs R.A."/>
            <person name="Liu Y."/>
            <person name="Worley K."/>
            <person name="Weinstock G."/>
            <person name="Elsik C.G."/>
            <person name="Reese J.T."/>
            <person name="Elhaik E."/>
            <person name="Landan G."/>
            <person name="Graur D."/>
            <person name="Arensburger P."/>
            <person name="Atkinson P."/>
            <person name="Beeman R.W."/>
            <person name="Beidler J."/>
            <person name="Brown S.J."/>
            <person name="Demuth J.P."/>
            <person name="Drury D.W."/>
            <person name="Du Y.Z."/>
            <person name="Fujiwara H."/>
            <person name="Lorenzen M."/>
            <person name="Maselli V."/>
            <person name="Osanai M."/>
            <person name="Park Y."/>
            <person name="Robertson H.M."/>
            <person name="Tu Z."/>
            <person name="Wang J.J."/>
            <person name="Wang S."/>
            <person name="Richards S."/>
            <person name="Song H."/>
            <person name="Zhang L."/>
            <person name="Sodergren E."/>
            <person name="Werner D."/>
            <person name="Stanke M."/>
            <person name="Morgenstern B."/>
            <person name="Solovyev V."/>
            <person name="Kosarev P."/>
            <person name="Brown G."/>
            <person name="Chen H.C."/>
            <person name="Ermolaeva O."/>
            <person name="Hlavina W."/>
            <person name="Kapustin Y."/>
            <person name="Kiryutin B."/>
            <person name="Kitts P."/>
            <person name="Maglott D."/>
            <person name="Pruitt K."/>
            <person name="Sapojnikov V."/>
            <person name="Souvorov A."/>
            <person name="Mackey A.J."/>
            <person name="Waterhouse R.M."/>
            <person name="Wyder S."/>
            <person name="Zdobnov E.M."/>
            <person name="Zdobnov E.M."/>
            <person name="Wyder S."/>
            <person name="Kriventseva E.V."/>
            <person name="Kadowaki T."/>
            <person name="Bork P."/>
            <person name="Aranda M."/>
            <person name="Bao R."/>
            <person name="Beermann A."/>
            <person name="Berns N."/>
            <person name="Bolognesi R."/>
            <person name="Bonneton F."/>
            <person name="Bopp D."/>
            <person name="Brown S.J."/>
            <person name="Bucher G."/>
            <person name="Butts T."/>
            <person name="Chaumot A."/>
            <person name="Denell R.E."/>
            <person name="Ferrier D.E."/>
            <person name="Friedrich M."/>
            <person name="Gordon C.M."/>
            <person name="Jindra M."/>
            <person name="Klingler M."/>
            <person name="Lan Q."/>
            <person name="Lattorff H.M."/>
            <person name="Laudet V."/>
            <person name="von Levetsow C."/>
            <person name="Liu Z."/>
            <person name="Lutz R."/>
            <person name="Lynch J.A."/>
            <person name="da Fonseca R.N."/>
            <person name="Posnien N."/>
            <person name="Reuter R."/>
            <person name="Roth S."/>
            <person name="Savard J."/>
            <person name="Schinko J.B."/>
            <person name="Schmitt C."/>
            <person name="Schoppmeier M."/>
            <person name="Schroder R."/>
            <person name="Shippy T.D."/>
            <person name="Simonnet F."/>
            <person name="Marques-Souza H."/>
            <person name="Tautz D."/>
            <person name="Tomoyasu Y."/>
            <person name="Trauner J."/>
            <person name="Van der Zee M."/>
            <person name="Vervoort M."/>
            <person name="Wittkopp N."/>
            <person name="Wimmer E.A."/>
            <person name="Yang X."/>
            <person name="Jones A.K."/>
            <person name="Sattelle D.B."/>
            <person name="Ebert P.R."/>
            <person name="Nelson D."/>
            <person name="Scott J.G."/>
            <person name="Beeman R.W."/>
            <person name="Muthukrishnan S."/>
            <person name="Kramer K.J."/>
            <person name="Arakane Y."/>
            <person name="Beeman R.W."/>
            <person name="Zhu Q."/>
            <person name="Hogenkamp D."/>
            <person name="Dixit R."/>
            <person name="Oppert B."/>
            <person name="Jiang H."/>
            <person name="Zou Z."/>
            <person name="Marshall J."/>
            <person name="Elpidina E."/>
            <person name="Vinokurov K."/>
            <person name="Oppert C."/>
            <person name="Zou Z."/>
            <person name="Evans J."/>
            <person name="Lu Z."/>
            <person name="Zhao P."/>
            <person name="Sumathipala N."/>
            <person name="Altincicek B."/>
            <person name="Vilcinskas A."/>
            <person name="Williams M."/>
            <person name="Hultmark D."/>
            <person name="Hetru C."/>
            <person name="Jiang H."/>
            <person name="Grimmelikhuijzen C.J."/>
            <person name="Hauser F."/>
            <person name="Cazzamali G."/>
            <person name="Williamson M."/>
            <person name="Park Y."/>
            <person name="Li B."/>
            <person name="Tanaka Y."/>
            <person name="Predel R."/>
            <person name="Neupert S."/>
            <person name="Schachtner J."/>
            <person name="Verleyen P."/>
            <person name="Raible F."/>
            <person name="Bork P."/>
            <person name="Friedrich M."/>
            <person name="Walden K.K."/>
            <person name="Robertson H.M."/>
            <person name="Angeli S."/>
            <person name="Foret S."/>
            <person name="Bucher G."/>
            <person name="Schuetz S."/>
            <person name="Maleszka R."/>
            <person name="Wimmer E.A."/>
            <person name="Beeman R.W."/>
            <person name="Lorenzen M."/>
            <person name="Tomoyasu Y."/>
            <person name="Miller S.C."/>
            <person name="Grossmann D."/>
            <person name="Bucher G."/>
        </authorList>
    </citation>
    <scope>NUCLEOTIDE SEQUENCE [LARGE SCALE GENOMIC DNA]</scope>
    <source>
        <strain evidence="1 2">Georgia GA2</strain>
    </source>
</reference>
<dbReference type="InParanoid" id="A0A139WMD7"/>